<dbReference type="Pfam" id="PF11684">
    <property type="entry name" value="DUF3280"/>
    <property type="match status" value="1"/>
</dbReference>
<reference evidence="2 3" key="1">
    <citation type="submission" date="2023-07" db="EMBL/GenBank/DDBJ databases">
        <title>Genomic Encyclopedia of Type Strains, Phase IV (KMG-IV): sequencing the most valuable type-strain genomes for metagenomic binning, comparative biology and taxonomic classification.</title>
        <authorList>
            <person name="Goeker M."/>
        </authorList>
    </citation>
    <scope>NUCLEOTIDE SEQUENCE [LARGE SCALE GENOMIC DNA]</scope>
    <source>
        <strain evidence="2 3">DSM 19619</strain>
    </source>
</reference>
<dbReference type="EMBL" id="JAUSVX010000001">
    <property type="protein sequence ID" value="MDQ0467078.1"/>
    <property type="molecule type" value="Genomic_DNA"/>
</dbReference>
<accession>A0ABU0IYJ2</accession>
<evidence type="ECO:0000313" key="2">
    <source>
        <dbReference type="EMBL" id="MDQ0467078.1"/>
    </source>
</evidence>
<protein>
    <recommendedName>
        <fullName evidence="4">DUF2380 domain-containing protein</fullName>
    </recommendedName>
</protein>
<dbReference type="InterPro" id="IPR021698">
    <property type="entry name" value="DUF3280"/>
</dbReference>
<dbReference type="RefSeq" id="WP_307266275.1">
    <property type="nucleotide sequence ID" value="NZ_JAUSVX010000001.1"/>
</dbReference>
<feature type="chain" id="PRO_5045762954" description="DUF2380 domain-containing protein" evidence="1">
    <location>
        <begin position="23"/>
        <end position="179"/>
    </location>
</feature>
<proteinExistence type="predicted"/>
<keyword evidence="3" id="KW-1185">Reference proteome</keyword>
<feature type="signal peptide" evidence="1">
    <location>
        <begin position="1"/>
        <end position="22"/>
    </location>
</feature>
<organism evidence="2 3">
    <name type="scientific">Labrys wisconsinensis</name>
    <dbReference type="NCBI Taxonomy" id="425677"/>
    <lineage>
        <taxon>Bacteria</taxon>
        <taxon>Pseudomonadati</taxon>
        <taxon>Pseudomonadota</taxon>
        <taxon>Alphaproteobacteria</taxon>
        <taxon>Hyphomicrobiales</taxon>
        <taxon>Xanthobacteraceae</taxon>
        <taxon>Labrys</taxon>
    </lineage>
</organism>
<evidence type="ECO:0000256" key="1">
    <source>
        <dbReference type="SAM" id="SignalP"/>
    </source>
</evidence>
<comment type="caution">
    <text evidence="2">The sequence shown here is derived from an EMBL/GenBank/DDBJ whole genome shotgun (WGS) entry which is preliminary data.</text>
</comment>
<evidence type="ECO:0008006" key="4">
    <source>
        <dbReference type="Google" id="ProtNLM"/>
    </source>
</evidence>
<keyword evidence="1" id="KW-0732">Signal</keyword>
<sequence length="179" mass="19020">MERNACLALISTILAVISPAVAGTGAIAAPLKAAVFGFELVDTSEEGQLTGERPDQTRRVALASTELRRLLDASGQIAEVDLAPQAAAIRKGSPLYRCNGCAADIARDLGAEVSIIGLVQKTSNLILSFRVEVTDVRSGRMLRGGQVDIRGNNDEMWLRGVRFLVKDRLTDPPLAAPAP</sequence>
<gene>
    <name evidence="2" type="ORF">QO011_000073</name>
</gene>
<name>A0ABU0IYJ2_9HYPH</name>
<dbReference type="Proteomes" id="UP001242480">
    <property type="component" value="Unassembled WGS sequence"/>
</dbReference>
<evidence type="ECO:0000313" key="3">
    <source>
        <dbReference type="Proteomes" id="UP001242480"/>
    </source>
</evidence>